<keyword evidence="3" id="KW-0547">Nucleotide-binding</keyword>
<gene>
    <name evidence="7" type="ORF">CBY09_21800</name>
</gene>
<dbReference type="InterPro" id="IPR002173">
    <property type="entry name" value="Carboh/pur_kinase_PfkB_CS"/>
</dbReference>
<evidence type="ECO:0000256" key="2">
    <source>
        <dbReference type="ARBA" id="ARBA00022679"/>
    </source>
</evidence>
<accession>A0A235EGM1</accession>
<keyword evidence="5" id="KW-0067">ATP-binding</keyword>
<dbReference type="RefSeq" id="WP_094291659.1">
    <property type="nucleotide sequence ID" value="NZ_NOIG01000013.1"/>
</dbReference>
<keyword evidence="4 7" id="KW-0418">Kinase</keyword>
<dbReference type="InterPro" id="IPR029056">
    <property type="entry name" value="Ribokinase-like"/>
</dbReference>
<dbReference type="PANTHER" id="PTHR43085">
    <property type="entry name" value="HEXOKINASE FAMILY MEMBER"/>
    <property type="match status" value="1"/>
</dbReference>
<evidence type="ECO:0000256" key="3">
    <source>
        <dbReference type="ARBA" id="ARBA00022741"/>
    </source>
</evidence>
<dbReference type="GO" id="GO:0005524">
    <property type="term" value="F:ATP binding"/>
    <property type="evidence" value="ECO:0007669"/>
    <property type="project" value="UniProtKB-KW"/>
</dbReference>
<comment type="caution">
    <text evidence="7">The sequence shown here is derived from an EMBL/GenBank/DDBJ whole genome shotgun (WGS) entry which is preliminary data.</text>
</comment>
<protein>
    <submittedName>
        <fullName evidence="7">Carbohydrate kinase</fullName>
    </submittedName>
</protein>
<comment type="similarity">
    <text evidence="1">Belongs to the carbohydrate kinase PfkB family.</text>
</comment>
<dbReference type="SUPFAM" id="SSF53613">
    <property type="entry name" value="Ribokinase-like"/>
    <property type="match status" value="1"/>
</dbReference>
<keyword evidence="2" id="KW-0808">Transferase</keyword>
<evidence type="ECO:0000256" key="4">
    <source>
        <dbReference type="ARBA" id="ARBA00022777"/>
    </source>
</evidence>
<evidence type="ECO:0000259" key="6">
    <source>
        <dbReference type="Pfam" id="PF00294"/>
    </source>
</evidence>
<dbReference type="GO" id="GO:0016301">
    <property type="term" value="F:kinase activity"/>
    <property type="evidence" value="ECO:0007669"/>
    <property type="project" value="UniProtKB-KW"/>
</dbReference>
<evidence type="ECO:0000256" key="1">
    <source>
        <dbReference type="ARBA" id="ARBA00010688"/>
    </source>
</evidence>
<keyword evidence="8" id="KW-1185">Reference proteome</keyword>
<dbReference type="Gene3D" id="3.40.1190.20">
    <property type="match status" value="1"/>
</dbReference>
<dbReference type="EMBL" id="NOIG01000013">
    <property type="protein sequence ID" value="OYD48174.1"/>
    <property type="molecule type" value="Genomic_DNA"/>
</dbReference>
<sequence>MVFPIQSADSSPAHTAPPLRVATAGEALFDLIEEPDGRLKPCAGGAVYNLTRALGLQGVGTLYLNPLSGDMLGRQLARGLHDAGVALASPTPVRAPSALALAALDAEGKASYSFYRDGVADRQVTAAALTAACAALPELQVVATGCLALVAQDAAVYQPWLAAQRAAGRMVAVDANLRLSAVDEAEAYRANVMSALQHAHLIKVSDDDLEALAVPGANALERAHYLQQQTQAQWLALTLGPNGAWLLQRDGLAVRAREEAPITVVDTVGAGDCFLAGLITALLAGPQRGEEALAQRLGGLTAPVTEARLSAVLHHALASASHCVERAGCTPPRYEEVQERLALRRPATAAGR</sequence>
<dbReference type="OrthoDB" id="9779730at2"/>
<feature type="domain" description="Carbohydrate kinase PfkB" evidence="6">
    <location>
        <begin position="23"/>
        <end position="331"/>
    </location>
</feature>
<dbReference type="AlphaFoldDB" id="A0A235EGM1"/>
<reference evidence="7 8" key="1">
    <citation type="submission" date="2017-07" db="EMBL/GenBank/DDBJ databases">
        <title>Acidovorax KNDSW TSA 6 genome sequence and assembly.</title>
        <authorList>
            <person name="Mayilraj S."/>
        </authorList>
    </citation>
    <scope>NUCLEOTIDE SEQUENCE [LARGE SCALE GENOMIC DNA]</scope>
    <source>
        <strain evidence="7 8">KNDSW-TSA6</strain>
    </source>
</reference>
<evidence type="ECO:0000313" key="8">
    <source>
        <dbReference type="Proteomes" id="UP000215441"/>
    </source>
</evidence>
<dbReference type="InterPro" id="IPR050306">
    <property type="entry name" value="PfkB_Carbo_kinase"/>
</dbReference>
<name>A0A235EGM1_9BURK</name>
<dbReference type="PROSITE" id="PS00584">
    <property type="entry name" value="PFKB_KINASES_2"/>
    <property type="match status" value="1"/>
</dbReference>
<dbReference type="Proteomes" id="UP000215441">
    <property type="component" value="Unassembled WGS sequence"/>
</dbReference>
<proteinExistence type="inferred from homology"/>
<evidence type="ECO:0000256" key="5">
    <source>
        <dbReference type="ARBA" id="ARBA00022840"/>
    </source>
</evidence>
<evidence type="ECO:0000313" key="7">
    <source>
        <dbReference type="EMBL" id="OYD48174.1"/>
    </source>
</evidence>
<dbReference type="InterPro" id="IPR011611">
    <property type="entry name" value="PfkB_dom"/>
</dbReference>
<dbReference type="PANTHER" id="PTHR43085:SF1">
    <property type="entry name" value="PSEUDOURIDINE KINASE-RELATED"/>
    <property type="match status" value="1"/>
</dbReference>
<organism evidence="7 8">
    <name type="scientific">Acidovorax kalamii</name>
    <dbReference type="NCBI Taxonomy" id="2004485"/>
    <lineage>
        <taxon>Bacteria</taxon>
        <taxon>Pseudomonadati</taxon>
        <taxon>Pseudomonadota</taxon>
        <taxon>Betaproteobacteria</taxon>
        <taxon>Burkholderiales</taxon>
        <taxon>Comamonadaceae</taxon>
        <taxon>Acidovorax</taxon>
    </lineage>
</organism>
<dbReference type="Pfam" id="PF00294">
    <property type="entry name" value="PfkB"/>
    <property type="match status" value="1"/>
</dbReference>